<evidence type="ECO:0000256" key="1">
    <source>
        <dbReference type="SAM" id="MobiDB-lite"/>
    </source>
</evidence>
<sequence>MASCIQSSPWGDFATKVGIIGGIKSSRPPALTHLRTDSSLGRPELANRGTDHDHFTKLAIMHEIAYNSLQPASARPHEPVRPGGRLVHPLRLSGHSQTTVNW</sequence>
<accession>A0ABM9E091</accession>
<name>A0ABM9E091_9HYPH</name>
<feature type="region of interest" description="Disordered" evidence="1">
    <location>
        <begin position="30"/>
        <end position="49"/>
    </location>
</feature>
<evidence type="ECO:0000313" key="3">
    <source>
        <dbReference type="Proteomes" id="UP001153050"/>
    </source>
</evidence>
<protein>
    <submittedName>
        <fullName evidence="2">Uncharacterized protein</fullName>
    </submittedName>
</protein>
<gene>
    <name evidence="2" type="ORF">MES5069_310111</name>
</gene>
<dbReference type="Proteomes" id="UP001153050">
    <property type="component" value="Unassembled WGS sequence"/>
</dbReference>
<keyword evidence="3" id="KW-1185">Reference proteome</keyword>
<evidence type="ECO:0000313" key="2">
    <source>
        <dbReference type="EMBL" id="CAH2402375.1"/>
    </source>
</evidence>
<comment type="caution">
    <text evidence="2">The sequence shown here is derived from an EMBL/GenBank/DDBJ whole genome shotgun (WGS) entry which is preliminary data.</text>
</comment>
<organism evidence="2 3">
    <name type="scientific">Mesorhizobium escarrei</name>
    <dbReference type="NCBI Taxonomy" id="666018"/>
    <lineage>
        <taxon>Bacteria</taxon>
        <taxon>Pseudomonadati</taxon>
        <taxon>Pseudomonadota</taxon>
        <taxon>Alphaproteobacteria</taxon>
        <taxon>Hyphomicrobiales</taxon>
        <taxon>Phyllobacteriaceae</taxon>
        <taxon>Mesorhizobium</taxon>
    </lineage>
</organism>
<dbReference type="EMBL" id="CAKXZT010000126">
    <property type="protein sequence ID" value="CAH2402375.1"/>
    <property type="molecule type" value="Genomic_DNA"/>
</dbReference>
<feature type="region of interest" description="Disordered" evidence="1">
    <location>
        <begin position="71"/>
        <end position="102"/>
    </location>
</feature>
<reference evidence="2 3" key="1">
    <citation type="submission" date="2022-03" db="EMBL/GenBank/DDBJ databases">
        <authorList>
            <person name="Brunel B."/>
        </authorList>
    </citation>
    <scope>NUCLEOTIDE SEQUENCE [LARGE SCALE GENOMIC DNA]</scope>
    <source>
        <strain evidence="2">STM5069sample</strain>
    </source>
</reference>
<proteinExistence type="predicted"/>